<dbReference type="Gene3D" id="1.10.630.10">
    <property type="entry name" value="Cytochrome P450"/>
    <property type="match status" value="1"/>
</dbReference>
<dbReference type="PRINTS" id="PR00385">
    <property type="entry name" value="P450"/>
</dbReference>
<dbReference type="CDD" id="cd11070">
    <property type="entry name" value="CYP56-like"/>
    <property type="match status" value="1"/>
</dbReference>
<proteinExistence type="inferred from homology"/>
<feature type="signal peptide" evidence="8">
    <location>
        <begin position="1"/>
        <end position="20"/>
    </location>
</feature>
<dbReference type="PROSITE" id="PS00086">
    <property type="entry name" value="CYTOCHROME_P450"/>
    <property type="match status" value="1"/>
</dbReference>
<accession>A0A9P8QUF0</accession>
<organism evidence="9 10">
    <name type="scientific">Trichoderma cornu-damae</name>
    <dbReference type="NCBI Taxonomy" id="654480"/>
    <lineage>
        <taxon>Eukaryota</taxon>
        <taxon>Fungi</taxon>
        <taxon>Dikarya</taxon>
        <taxon>Ascomycota</taxon>
        <taxon>Pezizomycotina</taxon>
        <taxon>Sordariomycetes</taxon>
        <taxon>Hypocreomycetidae</taxon>
        <taxon>Hypocreales</taxon>
        <taxon>Hypocreaceae</taxon>
        <taxon>Trichoderma</taxon>
    </lineage>
</organism>
<dbReference type="PRINTS" id="PR00463">
    <property type="entry name" value="EP450I"/>
</dbReference>
<evidence type="ECO:0000256" key="2">
    <source>
        <dbReference type="ARBA" id="ARBA00010617"/>
    </source>
</evidence>
<keyword evidence="7" id="KW-0503">Monooxygenase</keyword>
<keyword evidence="4 6" id="KW-0479">Metal-binding</keyword>
<evidence type="ECO:0000256" key="5">
    <source>
        <dbReference type="ARBA" id="ARBA00023004"/>
    </source>
</evidence>
<keyword evidence="10" id="KW-1185">Reference proteome</keyword>
<dbReference type="GO" id="GO:0016705">
    <property type="term" value="F:oxidoreductase activity, acting on paired donors, with incorporation or reduction of molecular oxygen"/>
    <property type="evidence" value="ECO:0007669"/>
    <property type="project" value="InterPro"/>
</dbReference>
<evidence type="ECO:0000256" key="7">
    <source>
        <dbReference type="RuleBase" id="RU000461"/>
    </source>
</evidence>
<dbReference type="InterPro" id="IPR002401">
    <property type="entry name" value="Cyt_P450_E_grp-I"/>
</dbReference>
<dbReference type="Pfam" id="PF00067">
    <property type="entry name" value="p450"/>
    <property type="match status" value="1"/>
</dbReference>
<evidence type="ECO:0000256" key="6">
    <source>
        <dbReference type="PIRSR" id="PIRSR602401-1"/>
    </source>
</evidence>
<dbReference type="OrthoDB" id="1470350at2759"/>
<gene>
    <name evidence="9" type="ORF">Trco_002118</name>
</gene>
<keyword evidence="3 6" id="KW-0349">Heme</keyword>
<feature type="chain" id="PRO_5040225635" description="Cytochrome P450" evidence="8">
    <location>
        <begin position="21"/>
        <end position="573"/>
    </location>
</feature>
<evidence type="ECO:0000313" key="10">
    <source>
        <dbReference type="Proteomes" id="UP000827724"/>
    </source>
</evidence>
<evidence type="ECO:0000256" key="1">
    <source>
        <dbReference type="ARBA" id="ARBA00001971"/>
    </source>
</evidence>
<protein>
    <recommendedName>
        <fullName evidence="11">Cytochrome P450</fullName>
    </recommendedName>
</protein>
<name>A0A9P8QUF0_9HYPO</name>
<keyword evidence="7" id="KW-0560">Oxidoreductase</keyword>
<keyword evidence="5 6" id="KW-0408">Iron</keyword>
<dbReference type="InterPro" id="IPR050121">
    <property type="entry name" value="Cytochrome_P450_monoxygenase"/>
</dbReference>
<dbReference type="InterPro" id="IPR001128">
    <property type="entry name" value="Cyt_P450"/>
</dbReference>
<evidence type="ECO:0000313" key="9">
    <source>
        <dbReference type="EMBL" id="KAH6608772.1"/>
    </source>
</evidence>
<dbReference type="PANTHER" id="PTHR24305">
    <property type="entry name" value="CYTOCHROME P450"/>
    <property type="match status" value="1"/>
</dbReference>
<dbReference type="GO" id="GO:0020037">
    <property type="term" value="F:heme binding"/>
    <property type="evidence" value="ECO:0007669"/>
    <property type="project" value="InterPro"/>
</dbReference>
<comment type="caution">
    <text evidence="9">The sequence shown here is derived from an EMBL/GenBank/DDBJ whole genome shotgun (WGS) entry which is preliminary data.</text>
</comment>
<dbReference type="PANTHER" id="PTHR24305:SF166">
    <property type="entry name" value="CYTOCHROME P450 12A4, MITOCHONDRIAL-RELATED"/>
    <property type="match status" value="1"/>
</dbReference>
<evidence type="ECO:0000256" key="8">
    <source>
        <dbReference type="SAM" id="SignalP"/>
    </source>
</evidence>
<reference evidence="9" key="1">
    <citation type="submission" date="2021-08" db="EMBL/GenBank/DDBJ databases">
        <title>Chromosome-Level Trichoderma cornu-damae using Hi-C Data.</title>
        <authorList>
            <person name="Kim C.S."/>
        </authorList>
    </citation>
    <scope>NUCLEOTIDE SEQUENCE</scope>
    <source>
        <strain evidence="9">KA19-0412C</strain>
    </source>
</reference>
<dbReference type="SUPFAM" id="SSF48264">
    <property type="entry name" value="Cytochrome P450"/>
    <property type="match status" value="1"/>
</dbReference>
<dbReference type="GO" id="GO:0004497">
    <property type="term" value="F:monooxygenase activity"/>
    <property type="evidence" value="ECO:0007669"/>
    <property type="project" value="UniProtKB-KW"/>
</dbReference>
<dbReference type="AlphaFoldDB" id="A0A9P8QUF0"/>
<dbReference type="Proteomes" id="UP000827724">
    <property type="component" value="Unassembled WGS sequence"/>
</dbReference>
<comment type="cofactor">
    <cofactor evidence="1 6">
        <name>heme</name>
        <dbReference type="ChEBI" id="CHEBI:30413"/>
    </cofactor>
</comment>
<sequence>MNILPTFLWACFLLLGSVAAQSCYSLFRNYLVARRIGVRFHVIPISHLNRFWMLIDKRVLRHVKRIFGESTFTRYNWMGWELHDRYRSHHELGDAFMLVTPGRNWLYIGNPDLVMDIVRRRDEFPRCVELTQVLDIFGPSVGTAEGQRWVQQRKLMASCFNERYNGVVWSESIAQATDMIRYWLSRPSVRSTADDLRALSLGVLSKAGFGKSFKFEGYEETSHADPAASYKDSLQLILENCILLVVMGPKFFTNSPWLPSKWRQLGEAVTSFQKSMTDMYESEKSRVAEGRSDAGARRTFLSSLAKASLDAKEGEGLTEREIYGNIFVINFAGHDTASHVFTFAVYYLASHPAVQDWLAEELGHVLGDRPPHEWDYATDFPRLKRCLAVMYESMRLYTPVPVTKWTKDKEQTLQVGGKELVLPPNTMVCFSYSSLQTDPRWWGPDSLAWRPSRFIAKADPEPSAPRGREAGLDAEQFLQPRRGSFVGWSEGARDCPGRKFSQVEFVATMASLFRDWRVDPATLEGETMEAARKRVLNLIETESAMVLLIQMLHPEKAPLVWSKRDPKSEGNFC</sequence>
<dbReference type="EMBL" id="JAIWOZ010000002">
    <property type="protein sequence ID" value="KAH6608772.1"/>
    <property type="molecule type" value="Genomic_DNA"/>
</dbReference>
<dbReference type="InterPro" id="IPR017972">
    <property type="entry name" value="Cyt_P450_CS"/>
</dbReference>
<keyword evidence="8" id="KW-0732">Signal</keyword>
<dbReference type="InterPro" id="IPR036396">
    <property type="entry name" value="Cyt_P450_sf"/>
</dbReference>
<evidence type="ECO:0000256" key="4">
    <source>
        <dbReference type="ARBA" id="ARBA00022723"/>
    </source>
</evidence>
<dbReference type="GO" id="GO:0005506">
    <property type="term" value="F:iron ion binding"/>
    <property type="evidence" value="ECO:0007669"/>
    <property type="project" value="InterPro"/>
</dbReference>
<comment type="similarity">
    <text evidence="2 7">Belongs to the cytochrome P450 family.</text>
</comment>
<feature type="binding site" description="axial binding residue" evidence="6">
    <location>
        <position position="495"/>
    </location>
    <ligand>
        <name>heme</name>
        <dbReference type="ChEBI" id="CHEBI:30413"/>
    </ligand>
    <ligandPart>
        <name>Fe</name>
        <dbReference type="ChEBI" id="CHEBI:18248"/>
    </ligandPart>
</feature>
<evidence type="ECO:0008006" key="11">
    <source>
        <dbReference type="Google" id="ProtNLM"/>
    </source>
</evidence>
<evidence type="ECO:0000256" key="3">
    <source>
        <dbReference type="ARBA" id="ARBA00022617"/>
    </source>
</evidence>